<dbReference type="EMBL" id="UOEU01000292">
    <property type="protein sequence ID" value="VAW31822.1"/>
    <property type="molecule type" value="Genomic_DNA"/>
</dbReference>
<keyword evidence="8" id="KW-0547">Nucleotide-binding</keyword>
<accession>A0A3B0UZB2</accession>
<organism evidence="12">
    <name type="scientific">hydrothermal vent metagenome</name>
    <dbReference type="NCBI Taxonomy" id="652676"/>
    <lineage>
        <taxon>unclassified sequences</taxon>
        <taxon>metagenomes</taxon>
        <taxon>ecological metagenomes</taxon>
    </lineage>
</organism>
<comment type="similarity">
    <text evidence="2">Belongs to the tRNA nucleotidyltransferase/poly(A) polymerase family.</text>
</comment>
<dbReference type="Gene3D" id="1.10.3090.10">
    <property type="entry name" value="cca-adding enzyme, domain 2"/>
    <property type="match status" value="1"/>
</dbReference>
<dbReference type="PANTHER" id="PTHR47545">
    <property type="entry name" value="MULTIFUNCTIONAL CCA PROTEIN"/>
    <property type="match status" value="1"/>
</dbReference>
<dbReference type="InterPro" id="IPR006675">
    <property type="entry name" value="HDIG_dom"/>
</dbReference>
<dbReference type="GO" id="GO:0046872">
    <property type="term" value="F:metal ion binding"/>
    <property type="evidence" value="ECO:0007669"/>
    <property type="project" value="UniProtKB-KW"/>
</dbReference>
<protein>
    <submittedName>
        <fullName evidence="12">CCA tRNA nucleotidyltransferase</fullName>
        <ecNumber evidence="12">2.7.7.72</ecNumber>
    </submittedName>
</protein>
<evidence type="ECO:0000256" key="1">
    <source>
        <dbReference type="ARBA" id="ARBA00001946"/>
    </source>
</evidence>
<dbReference type="InterPro" id="IPR050124">
    <property type="entry name" value="tRNA_CCA-adding_enzyme"/>
</dbReference>
<proteinExistence type="inferred from homology"/>
<dbReference type="AlphaFoldDB" id="A0A3B0UZB2"/>
<evidence type="ECO:0000256" key="9">
    <source>
        <dbReference type="ARBA" id="ARBA00022842"/>
    </source>
</evidence>
<feature type="domain" description="HD/PDEase" evidence="11">
    <location>
        <begin position="290"/>
        <end position="483"/>
    </location>
</feature>
<keyword evidence="3" id="KW-0820">tRNA-binding</keyword>
<keyword evidence="4 12" id="KW-0808">Transferase</keyword>
<gene>
    <name evidence="12" type="ORF">MNBD_CHLOROFLEXI01-2108</name>
</gene>
<dbReference type="InterPro" id="IPR003607">
    <property type="entry name" value="HD/PDEase_dom"/>
</dbReference>
<dbReference type="GO" id="GO:0000049">
    <property type="term" value="F:tRNA binding"/>
    <property type="evidence" value="ECO:0007669"/>
    <property type="project" value="UniProtKB-KW"/>
</dbReference>
<dbReference type="InterPro" id="IPR043519">
    <property type="entry name" value="NT_sf"/>
</dbReference>
<dbReference type="SUPFAM" id="SSF81891">
    <property type="entry name" value="Poly A polymerase C-terminal region-like"/>
    <property type="match status" value="1"/>
</dbReference>
<sequence>MSDSLSDLSAYAGRWVALFGEQVTGVGDNADAAAKMARHSRPKERFVICFVDDPSAELLPLSPLLERIRPLLNHQSQPVYLVGGAVRDALLGRVSHDLDFVVPENAIKLTFQIADALGVPAYVLDKERDTGRVMLPDAQTSLDFARFRGGDLASDLRDRDLTINAMALPATATTAAGLIDLHNGQADLAAGLIRHIHVRSFLDDPIRTLRAVRLAHSLGFTLASETETAVRAAAPTLKTISTERIRDELLRLLQTAVPHHAITDLANLGLLAEILPDIAALTTIEQSAPHHEPVFAHTLSVLRWLALIEETIEPQSTRRTQRKERKNFASSALFAVKKELEPFTKQINQHWQNEVDGGLNGRTLLRLSALFHDVGKAETQTTETDGVTGSSRIRFLGHEQVGAKLSGRILRRLCLSNEAIAHVKKIVAGHMRPLHLANSGHKLSRRAVYRYFRKTAVSGVDIAILSLADHLATHNGTGTEARWQALLTIVGELCHHYFEKYEETVAPPPLVNGRTLMQELSLPPGSEVGRLLRLIQEAQAAGELKTAEAAIQFAQQSHK</sequence>
<dbReference type="CDD" id="cd00077">
    <property type="entry name" value="HDc"/>
    <property type="match status" value="1"/>
</dbReference>
<evidence type="ECO:0000256" key="6">
    <source>
        <dbReference type="ARBA" id="ARBA00022695"/>
    </source>
</evidence>
<keyword evidence="9" id="KW-0460">Magnesium</keyword>
<reference evidence="12" key="1">
    <citation type="submission" date="2018-06" db="EMBL/GenBank/DDBJ databases">
        <authorList>
            <person name="Zhirakovskaya E."/>
        </authorList>
    </citation>
    <scope>NUCLEOTIDE SEQUENCE</scope>
</reference>
<dbReference type="Pfam" id="PF12627">
    <property type="entry name" value="PolyA_pol_RNAbd"/>
    <property type="match status" value="1"/>
</dbReference>
<dbReference type="NCBIfam" id="TIGR00277">
    <property type="entry name" value="HDIG"/>
    <property type="match status" value="1"/>
</dbReference>
<name>A0A3B0UZB2_9ZZZZ</name>
<keyword evidence="7" id="KW-0479">Metal-binding</keyword>
<keyword evidence="10" id="KW-0694">RNA-binding</keyword>
<evidence type="ECO:0000256" key="10">
    <source>
        <dbReference type="ARBA" id="ARBA00022884"/>
    </source>
</evidence>
<evidence type="ECO:0000256" key="2">
    <source>
        <dbReference type="ARBA" id="ARBA00007265"/>
    </source>
</evidence>
<dbReference type="SUPFAM" id="SSF81301">
    <property type="entry name" value="Nucleotidyltransferase"/>
    <property type="match status" value="1"/>
</dbReference>
<dbReference type="EC" id="2.7.7.72" evidence="12"/>
<dbReference type="Pfam" id="PF13735">
    <property type="entry name" value="tRNA_NucTran2_2"/>
    <property type="match status" value="1"/>
</dbReference>
<evidence type="ECO:0000256" key="4">
    <source>
        <dbReference type="ARBA" id="ARBA00022679"/>
    </source>
</evidence>
<dbReference type="InterPro" id="IPR032828">
    <property type="entry name" value="PolyA_RNA-bd"/>
</dbReference>
<dbReference type="GO" id="GO:0000166">
    <property type="term" value="F:nucleotide binding"/>
    <property type="evidence" value="ECO:0007669"/>
    <property type="project" value="UniProtKB-KW"/>
</dbReference>
<evidence type="ECO:0000256" key="3">
    <source>
        <dbReference type="ARBA" id="ARBA00022555"/>
    </source>
</evidence>
<dbReference type="Pfam" id="PF01743">
    <property type="entry name" value="PolyA_pol"/>
    <property type="match status" value="1"/>
</dbReference>
<dbReference type="InterPro" id="IPR002646">
    <property type="entry name" value="PolA_pol_head_dom"/>
</dbReference>
<evidence type="ECO:0000259" key="11">
    <source>
        <dbReference type="SMART" id="SM00471"/>
    </source>
</evidence>
<comment type="cofactor">
    <cofactor evidence="1">
        <name>Mg(2+)</name>
        <dbReference type="ChEBI" id="CHEBI:18420"/>
    </cofactor>
</comment>
<keyword evidence="5" id="KW-0819">tRNA processing</keyword>
<evidence type="ECO:0000256" key="8">
    <source>
        <dbReference type="ARBA" id="ARBA00022741"/>
    </source>
</evidence>
<dbReference type="GO" id="GO:0008033">
    <property type="term" value="P:tRNA processing"/>
    <property type="evidence" value="ECO:0007669"/>
    <property type="project" value="UniProtKB-KW"/>
</dbReference>
<dbReference type="GO" id="GO:0004810">
    <property type="term" value="F:CCA tRNA nucleotidyltransferase activity"/>
    <property type="evidence" value="ECO:0007669"/>
    <property type="project" value="UniProtKB-EC"/>
</dbReference>
<dbReference type="SMART" id="SM00471">
    <property type="entry name" value="HDc"/>
    <property type="match status" value="1"/>
</dbReference>
<evidence type="ECO:0000256" key="7">
    <source>
        <dbReference type="ARBA" id="ARBA00022723"/>
    </source>
</evidence>
<evidence type="ECO:0000313" key="12">
    <source>
        <dbReference type="EMBL" id="VAW31822.1"/>
    </source>
</evidence>
<dbReference type="InterPro" id="IPR032810">
    <property type="entry name" value="CCA-adding_enz_C"/>
</dbReference>
<dbReference type="Gene3D" id="3.30.460.10">
    <property type="entry name" value="Beta Polymerase, domain 2"/>
    <property type="match status" value="1"/>
</dbReference>
<evidence type="ECO:0000256" key="5">
    <source>
        <dbReference type="ARBA" id="ARBA00022694"/>
    </source>
</evidence>
<keyword evidence="6 12" id="KW-0548">Nucleotidyltransferase</keyword>
<dbReference type="PANTHER" id="PTHR47545:SF2">
    <property type="entry name" value="CC-ADDING TRNA NUCLEOTIDYLTRANSFERASE"/>
    <property type="match status" value="1"/>
</dbReference>